<gene>
    <name evidence="2" type="ORF">PYE51_03490</name>
</gene>
<dbReference type="AlphaFoldDB" id="A0AAX3U4D5"/>
<protein>
    <submittedName>
        <fullName evidence="2">Uncharacterized protein</fullName>
    </submittedName>
</protein>
<organism evidence="2 3">
    <name type="scientific">Vibrio aestuarianus</name>
    <dbReference type="NCBI Taxonomy" id="28171"/>
    <lineage>
        <taxon>Bacteria</taxon>
        <taxon>Pseudomonadati</taxon>
        <taxon>Pseudomonadota</taxon>
        <taxon>Gammaproteobacteria</taxon>
        <taxon>Vibrionales</taxon>
        <taxon>Vibrionaceae</taxon>
        <taxon>Vibrio</taxon>
    </lineage>
</organism>
<evidence type="ECO:0000256" key="1">
    <source>
        <dbReference type="SAM" id="MobiDB-lite"/>
    </source>
</evidence>
<dbReference type="Proteomes" id="UP001239257">
    <property type="component" value="Chromosome 1"/>
</dbReference>
<evidence type="ECO:0000313" key="3">
    <source>
        <dbReference type="Proteomes" id="UP001239257"/>
    </source>
</evidence>
<dbReference type="RefSeq" id="WP_301065669.1">
    <property type="nucleotide sequence ID" value="NZ_CP118709.1"/>
</dbReference>
<accession>A0AAX3U4D5</accession>
<sequence>MFFNNRISSKDLTKTESLIVNLNQSGAFLVRGTVSPTGKTKEYVKKLNAQVKKLEKHRETYQKSKKNGHISTLLGHFNSLLDGKTMDSTISYREERIAARRNERFDLRRLAFDPVNNPRYEAAENRISQEIYDLKHWRHSPVPINPPSKDKVIYGTELAIKRERNSLRNEIYDLKKGLRKPTGGGTIEDNIKIIEKQIEDLNNQLKKDHNPRSAQNKAINAPIIPSTRG</sequence>
<proteinExistence type="predicted"/>
<dbReference type="EMBL" id="CP118709">
    <property type="protein sequence ID" value="WGK82323.1"/>
    <property type="molecule type" value="Genomic_DNA"/>
</dbReference>
<reference evidence="2" key="1">
    <citation type="submission" date="2022-02" db="EMBL/GenBank/DDBJ databases">
        <title>Emergence and expansion in Europe of a Vibrio aestuarianus clonal complex pathogenic for oysters.</title>
        <authorList>
            <person name="Mesnil A."/>
            <person name="Travers M.-A."/>
        </authorList>
    </citation>
    <scope>NUCLEOTIDE SEQUENCE</scope>
    <source>
        <strain evidence="2">U29</strain>
    </source>
</reference>
<evidence type="ECO:0000313" key="2">
    <source>
        <dbReference type="EMBL" id="WGK82323.1"/>
    </source>
</evidence>
<feature type="region of interest" description="Disordered" evidence="1">
    <location>
        <begin position="207"/>
        <end position="229"/>
    </location>
</feature>
<name>A0AAX3U4D5_9VIBR</name>